<evidence type="ECO:0000313" key="3">
    <source>
        <dbReference type="EMBL" id="HJF17575.1"/>
    </source>
</evidence>
<dbReference type="SUPFAM" id="SSF82771">
    <property type="entry name" value="GIY-YIG endonuclease"/>
    <property type="match status" value="1"/>
</dbReference>
<evidence type="ECO:0000313" key="4">
    <source>
        <dbReference type="Proteomes" id="UP000715651"/>
    </source>
</evidence>
<protein>
    <submittedName>
        <fullName evidence="3">DUF2075 domain-containing protein</fullName>
    </submittedName>
</protein>
<dbReference type="Pfam" id="PF09848">
    <property type="entry name" value="SLFN-g3_helicase"/>
    <property type="match status" value="1"/>
</dbReference>
<dbReference type="Proteomes" id="UP000715651">
    <property type="component" value="Unassembled WGS sequence"/>
</dbReference>
<dbReference type="InterPro" id="IPR000305">
    <property type="entry name" value="GIY-YIG_endonuc"/>
</dbReference>
<comment type="caution">
    <text evidence="3">The sequence shown here is derived from an EMBL/GenBank/DDBJ whole genome shotgun (WGS) entry which is preliminary data.</text>
</comment>
<feature type="compositionally biased region" description="Polar residues" evidence="1">
    <location>
        <begin position="58"/>
        <end position="74"/>
    </location>
</feature>
<name>A0A921FT25_9BIFI</name>
<reference evidence="3" key="1">
    <citation type="journal article" date="2021" name="PeerJ">
        <title>Extensive microbial diversity within the chicken gut microbiome revealed by metagenomics and culture.</title>
        <authorList>
            <person name="Gilroy R."/>
            <person name="Ravi A."/>
            <person name="Getino M."/>
            <person name="Pursley I."/>
            <person name="Horton D.L."/>
            <person name="Alikhan N.F."/>
            <person name="Baker D."/>
            <person name="Gharbi K."/>
            <person name="Hall N."/>
            <person name="Watson M."/>
            <person name="Adriaenssens E.M."/>
            <person name="Foster-Nyarko E."/>
            <person name="Jarju S."/>
            <person name="Secka A."/>
            <person name="Antonio M."/>
            <person name="Oren A."/>
            <person name="Chaudhuri R.R."/>
            <person name="La Ragione R."/>
            <person name="Hildebrand F."/>
            <person name="Pallen M.J."/>
        </authorList>
    </citation>
    <scope>NUCLEOTIDE SEQUENCE</scope>
    <source>
        <strain evidence="3">578</strain>
    </source>
</reference>
<dbReference type="AlphaFoldDB" id="A0A921FT25"/>
<dbReference type="Pfam" id="PF01541">
    <property type="entry name" value="GIY-YIG"/>
    <property type="match status" value="1"/>
</dbReference>
<sequence length="766" mass="87561">MADQSLPGASLPLIVPVGYNEAVNSEFELAFSEVIDEQIRNQHEAQHSEDENPANLAQEGNTDAQSENSENTASTTLQQAVVFSSPEEAKTILMDYPVVYVISEREQINIPDKKKVKFIRKYNAYVGETNNIAQRTRQHFYGDPAKRDDFFELKEASLDKNNQVTQYVIGHPHFNKSLTLDVENKLINYMLSSPSVHKVYNRRGNEQGNYYTKKEFDDIFHSIWLELHNEDSDLFPVEEIILDSALFKASPFHQLNEIQQNTEEYLLRLIDNKLKQHSRAEKKNADVPADLIFVQGAAGTGKTVLLSHLFNRLIEDYHFNQDVSEDSNKQEKTCYLLIRHDQQERVYSQIARKLSWEPEKAKDKDKVVMQPSTFIHTFSKKRKTEKGGTAFSVSEVTGSADVVVIDEAHLLATQNTQANTGENMIFEVARRAKVVVAVFDPKQILQSDQRWDSDILEKLGFNIPAEEQHTKDGVRLAQTEATIEDLKLKVTHIYLDKQMRMAADPSTLRWIDNLADGKLQHNIPLATAVKDDRGKEQEPYEIRVFSSPNELFEAIRKRSEVRADGAEGKGLSRVVATYDWPYKASSTNPDDVSGLWNVYMKRNAQGQWEMSSGHDLNLSEEEYAHYVHDDVSKEDIFCHPWNYEYGKHFPLVDKQEKDDAWAEAVYSQYEVGSTFSIQGFDLNYAGVIIGPSFTYDEERHEVVIDSSHSQSTKATQKREQKYDYSVENLRSELNVLLKRGVHGLYLFAVDPKLQEALQRAAEGELA</sequence>
<dbReference type="EMBL" id="DYWK01000001">
    <property type="protein sequence ID" value="HJF17575.1"/>
    <property type="molecule type" value="Genomic_DNA"/>
</dbReference>
<reference evidence="3" key="2">
    <citation type="submission" date="2021-09" db="EMBL/GenBank/DDBJ databases">
        <authorList>
            <person name="Gilroy R."/>
        </authorList>
    </citation>
    <scope>NUCLEOTIDE SEQUENCE</scope>
    <source>
        <strain evidence="3">578</strain>
    </source>
</reference>
<dbReference type="InterPro" id="IPR018647">
    <property type="entry name" value="SLFN_3-like_DNA/RNA_helicase"/>
</dbReference>
<accession>A0A921FT25</accession>
<feature type="domain" description="GIY-YIG" evidence="2">
    <location>
        <begin position="95"/>
        <end position="199"/>
    </location>
</feature>
<dbReference type="Gene3D" id="3.40.50.300">
    <property type="entry name" value="P-loop containing nucleotide triphosphate hydrolases"/>
    <property type="match status" value="1"/>
</dbReference>
<feature type="region of interest" description="Disordered" evidence="1">
    <location>
        <begin position="42"/>
        <end position="74"/>
    </location>
</feature>
<dbReference type="CDD" id="cd10439">
    <property type="entry name" value="GIY-YIG_COG3410"/>
    <property type="match status" value="1"/>
</dbReference>
<gene>
    <name evidence="3" type="ORF">K8U78_00095</name>
</gene>
<evidence type="ECO:0000256" key="1">
    <source>
        <dbReference type="SAM" id="MobiDB-lite"/>
    </source>
</evidence>
<evidence type="ECO:0000259" key="2">
    <source>
        <dbReference type="PROSITE" id="PS50164"/>
    </source>
</evidence>
<dbReference type="InterPro" id="IPR035901">
    <property type="entry name" value="GIY-YIG_endonuc_sf"/>
</dbReference>
<dbReference type="SUPFAM" id="SSF52540">
    <property type="entry name" value="P-loop containing nucleoside triphosphate hydrolases"/>
    <property type="match status" value="1"/>
</dbReference>
<dbReference type="InterPro" id="IPR027417">
    <property type="entry name" value="P-loop_NTPase"/>
</dbReference>
<proteinExistence type="predicted"/>
<organism evidence="3 4">
    <name type="scientific">Aeriscardovia aeriphila</name>
    <dbReference type="NCBI Taxonomy" id="218139"/>
    <lineage>
        <taxon>Bacteria</taxon>
        <taxon>Bacillati</taxon>
        <taxon>Actinomycetota</taxon>
        <taxon>Actinomycetes</taxon>
        <taxon>Bifidobacteriales</taxon>
        <taxon>Bifidobacteriaceae</taxon>
        <taxon>Aeriscardovia</taxon>
    </lineage>
</organism>
<dbReference type="PROSITE" id="PS50164">
    <property type="entry name" value="GIY_YIG"/>
    <property type="match status" value="1"/>
</dbReference>